<evidence type="ECO:0000313" key="6">
    <source>
        <dbReference type="EMBL" id="CBN78425.1"/>
    </source>
</evidence>
<dbReference type="InterPro" id="IPR022192">
    <property type="entry name" value="SUV3_C"/>
</dbReference>
<dbReference type="Proteomes" id="UP000002630">
    <property type="component" value="Linkage Group LG23"/>
</dbReference>
<dbReference type="PROSITE" id="PS51194">
    <property type="entry name" value="HELICASE_CTER"/>
    <property type="match status" value="1"/>
</dbReference>
<dbReference type="GO" id="GO:0004386">
    <property type="term" value="F:helicase activity"/>
    <property type="evidence" value="ECO:0007669"/>
    <property type="project" value="UniProtKB-KW"/>
</dbReference>
<organism evidence="6 7">
    <name type="scientific">Ectocarpus siliculosus</name>
    <name type="common">Brown alga</name>
    <name type="synonym">Conferva siliculosa</name>
    <dbReference type="NCBI Taxonomy" id="2880"/>
    <lineage>
        <taxon>Eukaryota</taxon>
        <taxon>Sar</taxon>
        <taxon>Stramenopiles</taxon>
        <taxon>Ochrophyta</taxon>
        <taxon>PX clade</taxon>
        <taxon>Phaeophyceae</taxon>
        <taxon>Ectocarpales</taxon>
        <taxon>Ectocarpaceae</taxon>
        <taxon>Ectocarpus</taxon>
    </lineage>
</organism>
<dbReference type="SUPFAM" id="SSF52540">
    <property type="entry name" value="P-loop containing nucleoside triphosphate hydrolases"/>
    <property type="match status" value="1"/>
</dbReference>
<dbReference type="GO" id="GO:0005524">
    <property type="term" value="F:ATP binding"/>
    <property type="evidence" value="ECO:0007669"/>
    <property type="project" value="UniProtKB-KW"/>
</dbReference>
<evidence type="ECO:0000256" key="3">
    <source>
        <dbReference type="ARBA" id="ARBA00022806"/>
    </source>
</evidence>
<evidence type="ECO:0000256" key="1">
    <source>
        <dbReference type="ARBA" id="ARBA00022741"/>
    </source>
</evidence>
<dbReference type="STRING" id="2880.D8LD58"/>
<dbReference type="GO" id="GO:0016787">
    <property type="term" value="F:hydrolase activity"/>
    <property type="evidence" value="ECO:0007669"/>
    <property type="project" value="UniProtKB-KW"/>
</dbReference>
<dbReference type="Pfam" id="PF18147">
    <property type="entry name" value="Suv3_C_1"/>
    <property type="match status" value="1"/>
</dbReference>
<evidence type="ECO:0000313" key="7">
    <source>
        <dbReference type="Proteomes" id="UP000002630"/>
    </source>
</evidence>
<dbReference type="OrthoDB" id="6692397at2759"/>
<reference evidence="6 7" key="1">
    <citation type="journal article" date="2010" name="Nature">
        <title>The Ectocarpus genome and the independent evolution of multicellularity in brown algae.</title>
        <authorList>
            <person name="Cock J.M."/>
            <person name="Sterck L."/>
            <person name="Rouze P."/>
            <person name="Scornet D."/>
            <person name="Allen A.E."/>
            <person name="Amoutzias G."/>
            <person name="Anthouard V."/>
            <person name="Artiguenave F."/>
            <person name="Aury J.M."/>
            <person name="Badger J.H."/>
            <person name="Beszteri B."/>
            <person name="Billiau K."/>
            <person name="Bonnet E."/>
            <person name="Bothwell J.H."/>
            <person name="Bowler C."/>
            <person name="Boyen C."/>
            <person name="Brownlee C."/>
            <person name="Carrano C.J."/>
            <person name="Charrier B."/>
            <person name="Cho G.Y."/>
            <person name="Coelho S.M."/>
            <person name="Collen J."/>
            <person name="Corre E."/>
            <person name="Da Silva C."/>
            <person name="Delage L."/>
            <person name="Delaroque N."/>
            <person name="Dittami S.M."/>
            <person name="Doulbeau S."/>
            <person name="Elias M."/>
            <person name="Farnham G."/>
            <person name="Gachon C.M."/>
            <person name="Gschloessl B."/>
            <person name="Heesch S."/>
            <person name="Jabbari K."/>
            <person name="Jubin C."/>
            <person name="Kawai H."/>
            <person name="Kimura K."/>
            <person name="Kloareg B."/>
            <person name="Kupper F.C."/>
            <person name="Lang D."/>
            <person name="Le Bail A."/>
            <person name="Leblanc C."/>
            <person name="Lerouge P."/>
            <person name="Lohr M."/>
            <person name="Lopez P.J."/>
            <person name="Martens C."/>
            <person name="Maumus F."/>
            <person name="Michel G."/>
            <person name="Miranda-Saavedra D."/>
            <person name="Morales J."/>
            <person name="Moreau H."/>
            <person name="Motomura T."/>
            <person name="Nagasato C."/>
            <person name="Napoli C.A."/>
            <person name="Nelson D.R."/>
            <person name="Nyvall-Collen P."/>
            <person name="Peters A.F."/>
            <person name="Pommier C."/>
            <person name="Potin P."/>
            <person name="Poulain J."/>
            <person name="Quesneville H."/>
            <person name="Read B."/>
            <person name="Rensing S.A."/>
            <person name="Ritter A."/>
            <person name="Rousvoal S."/>
            <person name="Samanta M."/>
            <person name="Samson G."/>
            <person name="Schroeder D.C."/>
            <person name="Segurens B."/>
            <person name="Strittmatter M."/>
            <person name="Tonon T."/>
            <person name="Tregear J.W."/>
            <person name="Valentin K."/>
            <person name="von Dassow P."/>
            <person name="Yamagishi T."/>
            <person name="Van de Peer Y."/>
            <person name="Wincker P."/>
        </authorList>
    </citation>
    <scope>NUCLEOTIDE SEQUENCE [LARGE SCALE GENOMIC DNA]</scope>
    <source>
        <strain evidence="7">Ec32 / CCAP1310/4</strain>
    </source>
</reference>
<dbReference type="GO" id="GO:0000965">
    <property type="term" value="P:mitochondrial RNA 3'-end processing"/>
    <property type="evidence" value="ECO:0007669"/>
    <property type="project" value="TreeGrafter"/>
</dbReference>
<dbReference type="Gene3D" id="1.20.58.1080">
    <property type="match status" value="1"/>
</dbReference>
<keyword evidence="3 6" id="KW-0347">Helicase</keyword>
<dbReference type="AlphaFoldDB" id="D8LD58"/>
<evidence type="ECO:0000256" key="4">
    <source>
        <dbReference type="ARBA" id="ARBA00022840"/>
    </source>
</evidence>
<dbReference type="EMBL" id="FN649748">
    <property type="protein sequence ID" value="CBN78425.1"/>
    <property type="molecule type" value="Genomic_DNA"/>
</dbReference>
<dbReference type="PANTHER" id="PTHR12131:SF1">
    <property type="entry name" value="ATP-DEPENDENT RNA HELICASE SUPV3L1, MITOCHONDRIAL-RELATED"/>
    <property type="match status" value="1"/>
</dbReference>
<dbReference type="InterPro" id="IPR041082">
    <property type="entry name" value="Suv3_C_1"/>
</dbReference>
<keyword evidence="2" id="KW-0378">Hydrolase</keyword>
<accession>D8LD58</accession>
<dbReference type="eggNOG" id="KOG0953">
    <property type="taxonomic scope" value="Eukaryota"/>
</dbReference>
<sequence>MLSGDAVVAFSRKDIFSIKKEIESKTPHKCCVIYGSLPQETRAHQARLFNSEDTGYDVLVASDAVGMGLNLNIRRVVFHAVSKRTGGGRAAVKLPPTMLKQIGGRAGRHGKQWEYGEIMNTPLEPIPKAAIFPSVQHMQEFSNCLDETEADNPEGQERRRLAETFAAFADKAKVGDRYFLGTHDQHQALANALHPVENLTLKERYAISMAPINGRNTLLVRAIFLFATAHAAGLPVFINMQLPPKGTLPKSMTEFQTLCSKHNVLDLYRWMGVRFPSIECFTEKSVAEIQRVELESMINEALKRRIAVTGPDSISVPEHDTYSKKLLRALNSPSGGDVLDAIGQSGAAEEEEEGEGVEYML</sequence>
<keyword evidence="1" id="KW-0547">Nucleotide-binding</keyword>
<evidence type="ECO:0000259" key="5">
    <source>
        <dbReference type="PROSITE" id="PS51194"/>
    </source>
</evidence>
<dbReference type="FunFam" id="3.40.50.300:FF:000957">
    <property type="entry name" value="ATP-dependent RNA helicase SUV3L, mitochondrial"/>
    <property type="match status" value="1"/>
</dbReference>
<protein>
    <submittedName>
        <fullName evidence="6">ATP-dependent RNA and DNA helicase, putative</fullName>
    </submittedName>
</protein>
<keyword evidence="7" id="KW-1185">Reference proteome</keyword>
<dbReference type="InterPro" id="IPR027417">
    <property type="entry name" value="P-loop_NTPase"/>
</dbReference>
<proteinExistence type="predicted"/>
<dbReference type="GO" id="GO:0045025">
    <property type="term" value="C:mitochondrial degradosome"/>
    <property type="evidence" value="ECO:0007669"/>
    <property type="project" value="TreeGrafter"/>
</dbReference>
<dbReference type="Gene3D" id="3.40.50.300">
    <property type="entry name" value="P-loop containing nucleotide triphosphate hydrolases"/>
    <property type="match status" value="1"/>
</dbReference>
<dbReference type="OMA" id="APINGRN"/>
<dbReference type="InParanoid" id="D8LD58"/>
<dbReference type="Pfam" id="PF12513">
    <property type="entry name" value="SUV3_C"/>
    <property type="match status" value="1"/>
</dbReference>
<dbReference type="PANTHER" id="PTHR12131">
    <property type="entry name" value="ATP-DEPENDENT RNA AND DNA HELICASE"/>
    <property type="match status" value="1"/>
</dbReference>
<name>D8LD58_ECTSI</name>
<dbReference type="InterPro" id="IPR001650">
    <property type="entry name" value="Helicase_C-like"/>
</dbReference>
<dbReference type="InterPro" id="IPR050699">
    <property type="entry name" value="RNA-DNA_Helicase"/>
</dbReference>
<dbReference type="EMBL" id="FN647822">
    <property type="protein sequence ID" value="CBN78425.1"/>
    <property type="molecule type" value="Genomic_DNA"/>
</dbReference>
<gene>
    <name evidence="6" type="ORF">Esi_0113_0073</name>
</gene>
<evidence type="ECO:0000256" key="2">
    <source>
        <dbReference type="ARBA" id="ARBA00022801"/>
    </source>
</evidence>
<dbReference type="Pfam" id="PF00271">
    <property type="entry name" value="Helicase_C"/>
    <property type="match status" value="1"/>
</dbReference>
<keyword evidence="4" id="KW-0067">ATP-binding</keyword>
<dbReference type="CDD" id="cd18805">
    <property type="entry name" value="SF2_C_suv3"/>
    <property type="match status" value="1"/>
</dbReference>
<feature type="domain" description="Helicase C-terminal" evidence="5">
    <location>
        <begin position="1"/>
        <end position="156"/>
    </location>
</feature>
<dbReference type="SMART" id="SM00490">
    <property type="entry name" value="HELICc"/>
    <property type="match status" value="1"/>
</dbReference>